<evidence type="ECO:0000313" key="2">
    <source>
        <dbReference type="EMBL" id="MCS4159124.1"/>
    </source>
</evidence>
<evidence type="ECO:0000313" key="1">
    <source>
        <dbReference type="EMBL" id="MCS3864725.1"/>
    </source>
</evidence>
<dbReference type="RefSeq" id="WP_259083355.1">
    <property type="nucleotide sequence ID" value="NZ_JANTYZ010000002.1"/>
</dbReference>
<reference evidence="1" key="1">
    <citation type="submission" date="2022-08" db="EMBL/GenBank/DDBJ databases">
        <title>Genomic Encyclopedia of Type Strains, Phase V (KMG-V): Genome sequencing to study the core and pangenomes of soil and plant-associated prokaryotes.</title>
        <authorList>
            <person name="Whitman W."/>
        </authorList>
    </citation>
    <scope>NUCLEOTIDE SEQUENCE</scope>
    <source>
        <strain evidence="1">SP2016B</strain>
        <strain evidence="2">SP3002</strain>
    </source>
</reference>
<dbReference type="Proteomes" id="UP001155034">
    <property type="component" value="Unassembled WGS sequence"/>
</dbReference>
<dbReference type="Proteomes" id="UP001155110">
    <property type="component" value="Unassembled WGS sequence"/>
</dbReference>
<dbReference type="AlphaFoldDB" id="A0A9X2R5L5"/>
<protein>
    <submittedName>
        <fullName evidence="1">Uncharacterized protein</fullName>
    </submittedName>
</protein>
<comment type="caution">
    <text evidence="1">The sequence shown here is derived from an EMBL/GenBank/DDBJ whole genome shotgun (WGS) entry which is preliminary data.</text>
</comment>
<sequence length="130" mass="14831">MSIYATLWTLKFPHQGRAHLDCDWVRVRAQGVPSHIGSPTPGLGYEDGDPYGAFLPPPLETSKHGEHEFMRAVVFVTEQTSKGTERSPQEYVDPLLVRTGEAYARLTFEELHRHLCDALRDYEPQRYSTD</sequence>
<accession>A0A9X2R5L5</accession>
<dbReference type="EMBL" id="JANTYZ010000002">
    <property type="protein sequence ID" value="MCS3864725.1"/>
    <property type="molecule type" value="Genomic_DNA"/>
</dbReference>
<evidence type="ECO:0000313" key="3">
    <source>
        <dbReference type="Proteomes" id="UP001155034"/>
    </source>
</evidence>
<organism evidence="1 3">
    <name type="scientific">Salinibacter ruber</name>
    <dbReference type="NCBI Taxonomy" id="146919"/>
    <lineage>
        <taxon>Bacteria</taxon>
        <taxon>Pseudomonadati</taxon>
        <taxon>Rhodothermota</taxon>
        <taxon>Rhodothermia</taxon>
        <taxon>Rhodothermales</taxon>
        <taxon>Salinibacteraceae</taxon>
        <taxon>Salinibacter</taxon>
    </lineage>
</organism>
<proteinExistence type="predicted"/>
<name>A0A9X2R5L5_9BACT</name>
<dbReference type="EMBL" id="JANTZM010000018">
    <property type="protein sequence ID" value="MCS4159124.1"/>
    <property type="molecule type" value="Genomic_DNA"/>
</dbReference>
<gene>
    <name evidence="1" type="ORF">GGP82_001271</name>
    <name evidence="2" type="ORF">GGP99_003110</name>
</gene>